<comment type="caution">
    <text evidence="3">The sequence shown here is derived from an EMBL/GenBank/DDBJ whole genome shotgun (WGS) entry which is preliminary data.</text>
</comment>
<dbReference type="InterPro" id="IPR003607">
    <property type="entry name" value="HD/PDEase_dom"/>
</dbReference>
<sequence length="417" mass="44824">MYRLALEGVAPGEVLAKTVYDDTGRPLLTAGTTLTAAYVQALRHRGLLSVFVRDGLADDVVPSDLVSEQVRATITGHVAGTFTSVALVADERGPGADGVAGMVDRLGERPLELGEPATRAIGELYADVEYLINEVLENDSAAGLESLKTHSSYTFEHSVDVAVVGALLGRRLGLPHDRLRELTLGCLMHDIGKTYIDRVILEKPGPLTGEEFAVIQQHPYLGFELLRRMPFQSLLPAHVSYQHHEKQGGGGYPRGLVGDNTVAGRTAHERAGAGRMLLIAEIGAVADVYSALASDRPYRRALPPDQVAATLTHMAGTHLNREIVGWLRRLVPAYPVGSWVEVQPGSVHAGWRGVVTSVPLAAVDEPSVRLVLDADGEEVADPVELDLRRSPGLRLASLAPGAHAPMHRRQPAERRTA</sequence>
<dbReference type="PANTHER" id="PTHR43155">
    <property type="entry name" value="CYCLIC DI-GMP PHOSPHODIESTERASE PA4108-RELATED"/>
    <property type="match status" value="1"/>
</dbReference>
<dbReference type="Gene3D" id="1.10.3210.10">
    <property type="entry name" value="Hypothetical protein af1432"/>
    <property type="match status" value="1"/>
</dbReference>
<dbReference type="EMBL" id="BMHA01000007">
    <property type="protein sequence ID" value="GGI06937.1"/>
    <property type="molecule type" value="Genomic_DNA"/>
</dbReference>
<evidence type="ECO:0000313" key="4">
    <source>
        <dbReference type="Proteomes" id="UP000650511"/>
    </source>
</evidence>
<reference evidence="3" key="2">
    <citation type="submission" date="2020-09" db="EMBL/GenBank/DDBJ databases">
        <authorList>
            <person name="Sun Q."/>
            <person name="Zhou Y."/>
        </authorList>
    </citation>
    <scope>NUCLEOTIDE SEQUENCE</scope>
    <source>
        <strain evidence="3">CGMCC 1.14988</strain>
    </source>
</reference>
<feature type="region of interest" description="Disordered" evidence="1">
    <location>
        <begin position="396"/>
        <end position="417"/>
    </location>
</feature>
<dbReference type="RefSeq" id="WP_165403887.1">
    <property type="nucleotide sequence ID" value="NZ_BMHA01000007.1"/>
</dbReference>
<evidence type="ECO:0000313" key="3">
    <source>
        <dbReference type="EMBL" id="GGI06937.1"/>
    </source>
</evidence>
<evidence type="ECO:0000256" key="1">
    <source>
        <dbReference type="SAM" id="MobiDB-lite"/>
    </source>
</evidence>
<gene>
    <name evidence="3" type="ORF">GCM10011354_21590</name>
</gene>
<proteinExistence type="predicted"/>
<dbReference type="Pfam" id="PF13487">
    <property type="entry name" value="HD_5"/>
    <property type="match status" value="1"/>
</dbReference>
<keyword evidence="4" id="KW-1185">Reference proteome</keyword>
<dbReference type="InterPro" id="IPR037522">
    <property type="entry name" value="HD_GYP_dom"/>
</dbReference>
<dbReference type="Proteomes" id="UP000650511">
    <property type="component" value="Unassembled WGS sequence"/>
</dbReference>
<reference evidence="3" key="1">
    <citation type="journal article" date="2014" name="Int. J. Syst. Evol. Microbiol.">
        <title>Complete genome sequence of Corynebacterium casei LMG S-19264T (=DSM 44701T), isolated from a smear-ripened cheese.</title>
        <authorList>
            <consortium name="US DOE Joint Genome Institute (JGI-PGF)"/>
            <person name="Walter F."/>
            <person name="Albersmeier A."/>
            <person name="Kalinowski J."/>
            <person name="Ruckert C."/>
        </authorList>
    </citation>
    <scope>NUCLEOTIDE SEQUENCE</scope>
    <source>
        <strain evidence="3">CGMCC 1.14988</strain>
    </source>
</reference>
<dbReference type="PANTHER" id="PTHR43155:SF2">
    <property type="entry name" value="CYCLIC DI-GMP PHOSPHODIESTERASE PA4108"/>
    <property type="match status" value="1"/>
</dbReference>
<dbReference type="PROSITE" id="PS51832">
    <property type="entry name" value="HD_GYP"/>
    <property type="match status" value="1"/>
</dbReference>
<dbReference type="CDD" id="cd00077">
    <property type="entry name" value="HDc"/>
    <property type="match status" value="1"/>
</dbReference>
<organism evidence="3 4">
    <name type="scientific">Egicoccus halophilus</name>
    <dbReference type="NCBI Taxonomy" id="1670830"/>
    <lineage>
        <taxon>Bacteria</taxon>
        <taxon>Bacillati</taxon>
        <taxon>Actinomycetota</taxon>
        <taxon>Nitriliruptoria</taxon>
        <taxon>Egicoccales</taxon>
        <taxon>Egicoccaceae</taxon>
        <taxon>Egicoccus</taxon>
    </lineage>
</organism>
<dbReference type="AlphaFoldDB" id="A0A8J3AFM7"/>
<evidence type="ECO:0000259" key="2">
    <source>
        <dbReference type="PROSITE" id="PS51832"/>
    </source>
</evidence>
<feature type="domain" description="HD-GYP" evidence="2">
    <location>
        <begin position="132"/>
        <end position="343"/>
    </location>
</feature>
<name>A0A8J3AFM7_9ACTN</name>
<dbReference type="SMART" id="SM00471">
    <property type="entry name" value="HDc"/>
    <property type="match status" value="1"/>
</dbReference>
<dbReference type="SUPFAM" id="SSF109604">
    <property type="entry name" value="HD-domain/PDEase-like"/>
    <property type="match status" value="1"/>
</dbReference>
<protein>
    <submittedName>
        <fullName evidence="3">Phosphodiesterase</fullName>
    </submittedName>
</protein>
<accession>A0A8J3AFM7</accession>